<dbReference type="SUPFAM" id="SSF53146">
    <property type="entry name" value="Nitrogenase accessory factor-like"/>
    <property type="match status" value="1"/>
</dbReference>
<keyword evidence="3" id="KW-1185">Reference proteome</keyword>
<dbReference type="RefSeq" id="WP_156204018.1">
    <property type="nucleotide sequence ID" value="NZ_CP046457.1"/>
</dbReference>
<accession>A0A6I6DGI3</accession>
<dbReference type="Proteomes" id="UP000426444">
    <property type="component" value="Chromosome"/>
</dbReference>
<sequence length="115" mass="12482">MILALPKEGALICQHFGHCEEFALYNIDSGELKIIKSPGHIPGQLPKFLKEQGTNVVIAGGMGERAQILFDSEGIEVIVGIKGEIEEAIKKYLNNELQSTGAVCKEHEHAGDCHS</sequence>
<dbReference type="PANTHER" id="PTHR42983">
    <property type="entry name" value="DINITROGENASE IRON-MOLYBDENUM COFACTOR PROTEIN-RELATED"/>
    <property type="match status" value="1"/>
</dbReference>
<dbReference type="InterPro" id="IPR003731">
    <property type="entry name" value="Di-Nase_FeMo-co_biosynth"/>
</dbReference>
<reference evidence="3" key="1">
    <citation type="journal article" date="2019" name="Microbiology">
        <title>Complete Genome Sequence of an Uncultured Bacterium of the Candidate Phylum Bipolaricaulota.</title>
        <authorList>
            <person name="Kadnikov V.V."/>
            <person name="Mardanov A.V."/>
            <person name="Beletsky A.V."/>
            <person name="Frank Y.A."/>
            <person name="Karnachuk O.V."/>
            <person name="Ravin N.V."/>
        </authorList>
    </citation>
    <scope>NUCLEOTIDE SEQUENCE [LARGE SCALE GENOMIC DNA]</scope>
</reference>
<dbReference type="Pfam" id="PF02579">
    <property type="entry name" value="Nitro_FeMo-Co"/>
    <property type="match status" value="1"/>
</dbReference>
<evidence type="ECO:0000259" key="1">
    <source>
        <dbReference type="Pfam" id="PF02579"/>
    </source>
</evidence>
<dbReference type="PANTHER" id="PTHR42983:SF1">
    <property type="entry name" value="IRON-MOLYBDENUM PROTEIN"/>
    <property type="match status" value="1"/>
</dbReference>
<dbReference type="InterPro" id="IPR033913">
    <property type="entry name" value="MTH1175_dom"/>
</dbReference>
<protein>
    <recommendedName>
        <fullName evidence="1">Dinitrogenase iron-molybdenum cofactor biosynthesis domain-containing protein</fullName>
    </recommendedName>
</protein>
<organism evidence="2 3">
    <name type="scientific">Candidatus Syntrophocurvum alkaliphilum</name>
    <dbReference type="NCBI Taxonomy" id="2293317"/>
    <lineage>
        <taxon>Bacteria</taxon>
        <taxon>Bacillati</taxon>
        <taxon>Bacillota</taxon>
        <taxon>Clostridia</taxon>
        <taxon>Eubacteriales</taxon>
        <taxon>Syntrophomonadaceae</taxon>
        <taxon>Candidatus Syntrophocurvum</taxon>
    </lineage>
</organism>
<proteinExistence type="predicted"/>
<evidence type="ECO:0000313" key="2">
    <source>
        <dbReference type="EMBL" id="QGU00207.1"/>
    </source>
</evidence>
<dbReference type="EMBL" id="CP046457">
    <property type="protein sequence ID" value="QGU00207.1"/>
    <property type="molecule type" value="Genomic_DNA"/>
</dbReference>
<dbReference type="KEGG" id="salq:SYNTR_1613"/>
<evidence type="ECO:0000313" key="3">
    <source>
        <dbReference type="Proteomes" id="UP000426444"/>
    </source>
</evidence>
<dbReference type="OrthoDB" id="280278at2"/>
<feature type="domain" description="Dinitrogenase iron-molybdenum cofactor biosynthesis" evidence="1">
    <location>
        <begin position="9"/>
        <end position="93"/>
    </location>
</feature>
<dbReference type="InterPro" id="IPR036105">
    <property type="entry name" value="DiNase_FeMo-co_biosyn_sf"/>
</dbReference>
<dbReference type="CDD" id="cd00851">
    <property type="entry name" value="MTH1175"/>
    <property type="match status" value="1"/>
</dbReference>
<name>A0A6I6DGI3_9FIRM</name>
<gene>
    <name evidence="2" type="ORF">SYNTR_1613</name>
</gene>
<dbReference type="AlphaFoldDB" id="A0A6I6DGI3"/>
<dbReference type="Gene3D" id="3.30.420.130">
    <property type="entry name" value="Dinitrogenase iron-molybdenum cofactor biosynthesis domain"/>
    <property type="match status" value="1"/>
</dbReference>